<protein>
    <submittedName>
        <fullName evidence="3">Enoyl-CoA hydratase/isomerase family protein</fullName>
    </submittedName>
</protein>
<reference evidence="3 4" key="1">
    <citation type="submission" date="2023-01" db="EMBL/GenBank/DDBJ databases">
        <title>Minimal conservation of predation-associated metabolite biosynthetic gene clusters underscores biosynthetic potential of Myxococcota including descriptions for ten novel species: Archangium lansinium sp. nov., Myxococcus landrumus sp. nov., Nannocystis bai.</title>
        <authorList>
            <person name="Ahearne A."/>
            <person name="Stevens C."/>
            <person name="Dowd S."/>
        </authorList>
    </citation>
    <scope>NUCLEOTIDE SEQUENCE [LARGE SCALE GENOMIC DNA]</scope>
    <source>
        <strain evidence="3 4">WIWO2</strain>
    </source>
</reference>
<dbReference type="InterPro" id="IPR001753">
    <property type="entry name" value="Enoyl-CoA_hydra/iso"/>
</dbReference>
<comment type="caution">
    <text evidence="3">The sequence shown here is derived from an EMBL/GenBank/DDBJ whole genome shotgun (WGS) entry which is preliminary data.</text>
</comment>
<accession>A0ABT5BVM1</accession>
<dbReference type="Gene3D" id="3.90.226.10">
    <property type="entry name" value="2-enoyl-CoA Hydratase, Chain A, domain 1"/>
    <property type="match status" value="1"/>
</dbReference>
<dbReference type="Proteomes" id="UP001217485">
    <property type="component" value="Unassembled WGS sequence"/>
</dbReference>
<gene>
    <name evidence="3" type="ORF">POL72_08330</name>
</gene>
<name>A0ABT5BVM1_9BACT</name>
<evidence type="ECO:0000256" key="1">
    <source>
        <dbReference type="ARBA" id="ARBA00005254"/>
    </source>
</evidence>
<evidence type="ECO:0000256" key="2">
    <source>
        <dbReference type="SAM" id="MobiDB-lite"/>
    </source>
</evidence>
<organism evidence="3 4">
    <name type="scientific">Sorangium atrum</name>
    <dbReference type="NCBI Taxonomy" id="2995308"/>
    <lineage>
        <taxon>Bacteria</taxon>
        <taxon>Pseudomonadati</taxon>
        <taxon>Myxococcota</taxon>
        <taxon>Polyangia</taxon>
        <taxon>Polyangiales</taxon>
        <taxon>Polyangiaceae</taxon>
        <taxon>Sorangium</taxon>
    </lineage>
</organism>
<dbReference type="EMBL" id="JAQNDK010000001">
    <property type="protein sequence ID" value="MDC0677748.1"/>
    <property type="molecule type" value="Genomic_DNA"/>
</dbReference>
<dbReference type="InterPro" id="IPR029045">
    <property type="entry name" value="ClpP/crotonase-like_dom_sf"/>
</dbReference>
<dbReference type="SUPFAM" id="SSF52096">
    <property type="entry name" value="ClpP/crotonase"/>
    <property type="match status" value="1"/>
</dbReference>
<dbReference type="InterPro" id="IPR051683">
    <property type="entry name" value="Enoyl-CoA_Hydratase/Isomerase"/>
</dbReference>
<feature type="compositionally biased region" description="Basic residues" evidence="2">
    <location>
        <begin position="135"/>
        <end position="151"/>
    </location>
</feature>
<keyword evidence="4" id="KW-1185">Reference proteome</keyword>
<proteinExistence type="inferred from homology"/>
<dbReference type="PANTHER" id="PTHR42964:SF1">
    <property type="entry name" value="POLYKETIDE BIOSYNTHESIS ENOYL-COA HYDRATASE PKSH-RELATED"/>
    <property type="match status" value="1"/>
</dbReference>
<feature type="region of interest" description="Disordered" evidence="2">
    <location>
        <begin position="112"/>
        <end position="151"/>
    </location>
</feature>
<comment type="similarity">
    <text evidence="1">Belongs to the enoyl-CoA hydratase/isomerase family.</text>
</comment>
<dbReference type="RefSeq" id="WP_272094500.1">
    <property type="nucleotide sequence ID" value="NZ_JAQNDK010000001.1"/>
</dbReference>
<dbReference type="PANTHER" id="PTHR42964">
    <property type="entry name" value="ENOYL-COA HYDRATASE"/>
    <property type="match status" value="1"/>
</dbReference>
<dbReference type="CDD" id="cd06558">
    <property type="entry name" value="crotonase-like"/>
    <property type="match status" value="1"/>
</dbReference>
<sequence length="151" mass="16944">MRHERRCAMHLAMQCVEVLTRDGMAEITLNRPKVNAMNQALLREMTDVFGRLAQDDAVSGVLVRGTGQYLSAGLDLHELASLDRERLSSFLDDFDAAFGAAFRFPEGVRSVVSLPPDPRGSDGSRRLAPAEQSRQRNRSIARGRWKQQRFS</sequence>
<dbReference type="Pfam" id="PF00378">
    <property type="entry name" value="ECH_1"/>
    <property type="match status" value="1"/>
</dbReference>
<evidence type="ECO:0000313" key="3">
    <source>
        <dbReference type="EMBL" id="MDC0677748.1"/>
    </source>
</evidence>
<evidence type="ECO:0000313" key="4">
    <source>
        <dbReference type="Proteomes" id="UP001217485"/>
    </source>
</evidence>